<sequence>MQKWHIHSAVGRGGPVLYQLRSTIVSSRHYLHITSPRAQENLKDRIVEEPSKLPPNRAKRLREATSSIENLYLRSTAHDNSKSGHSKTDYRSVSLEGSSRDQPSLLASRHIGGVPLSKDAIEGTRRAPSLDGGRFTMAPGRRQPFPRAEIPAGREVIQPAVDARSLGARPEGAQGPFLMRRVPRDAPWGPPERSIFQSRDLQGDSGAQSHRFEYTNSVQPRSPREELGIQQRPPREGSARYAGTQGAEKAGQAFQTRFTRDQSNFKARTPRREGPPQQSGRSRGGRSQASRDSGNSDPRRRKRGVEGNYDKGDRRSRDQEKWTEEEQQYLKEKAERKSQKSLEYEPVECSRETFTGMGPATASDEWGMSEMLGERLLLARKYLDQEFIQWDSKEQKADVMAVVEKLKAVKEDGKSNAEKEQAKEASSTSGNGDQQAHALMQKLFAGEYAKFKRLGKYDVLGNVEMYVHRNDSFYPDDEKSLLEKVRSILPAEQASKVGRGARKEVKA</sequence>
<proteinExistence type="predicted"/>
<dbReference type="RefSeq" id="XP_037162888.1">
    <property type="nucleotide sequence ID" value="XM_037310302.1"/>
</dbReference>
<accession>A0A8H6FRL9</accession>
<evidence type="ECO:0000313" key="2">
    <source>
        <dbReference type="EMBL" id="KAF6233470.1"/>
    </source>
</evidence>
<feature type="region of interest" description="Disordered" evidence="1">
    <location>
        <begin position="166"/>
        <end position="347"/>
    </location>
</feature>
<dbReference type="AlphaFoldDB" id="A0A8H6FRL9"/>
<name>A0A8H6FRL9_9LECA</name>
<feature type="region of interest" description="Disordered" evidence="1">
    <location>
        <begin position="410"/>
        <end position="434"/>
    </location>
</feature>
<evidence type="ECO:0000313" key="3">
    <source>
        <dbReference type="Proteomes" id="UP000578531"/>
    </source>
</evidence>
<protein>
    <submittedName>
        <fullName evidence="2">Uncharacterized protein</fullName>
    </submittedName>
</protein>
<dbReference type="GeneID" id="59290058"/>
<dbReference type="OrthoDB" id="5365739at2759"/>
<feature type="region of interest" description="Disordered" evidence="1">
    <location>
        <begin position="74"/>
        <end position="105"/>
    </location>
</feature>
<dbReference type="EMBL" id="JACCJC010000038">
    <property type="protein sequence ID" value="KAF6233470.1"/>
    <property type="molecule type" value="Genomic_DNA"/>
</dbReference>
<dbReference type="Proteomes" id="UP000578531">
    <property type="component" value="Unassembled WGS sequence"/>
</dbReference>
<feature type="compositionally biased region" description="Basic and acidic residues" evidence="1">
    <location>
        <begin position="76"/>
        <end position="90"/>
    </location>
</feature>
<feature type="compositionally biased region" description="Low complexity" evidence="1">
    <location>
        <begin position="277"/>
        <end position="293"/>
    </location>
</feature>
<feature type="region of interest" description="Disordered" evidence="1">
    <location>
        <begin position="124"/>
        <end position="146"/>
    </location>
</feature>
<gene>
    <name evidence="2" type="ORF">HO173_008402</name>
</gene>
<organism evidence="2 3">
    <name type="scientific">Letharia columbiana</name>
    <dbReference type="NCBI Taxonomy" id="112416"/>
    <lineage>
        <taxon>Eukaryota</taxon>
        <taxon>Fungi</taxon>
        <taxon>Dikarya</taxon>
        <taxon>Ascomycota</taxon>
        <taxon>Pezizomycotina</taxon>
        <taxon>Lecanoromycetes</taxon>
        <taxon>OSLEUM clade</taxon>
        <taxon>Lecanoromycetidae</taxon>
        <taxon>Lecanorales</taxon>
        <taxon>Lecanorineae</taxon>
        <taxon>Parmeliaceae</taxon>
        <taxon>Letharia</taxon>
    </lineage>
</organism>
<keyword evidence="3" id="KW-1185">Reference proteome</keyword>
<feature type="compositionally biased region" description="Polar residues" evidence="1">
    <location>
        <begin position="195"/>
        <end position="220"/>
    </location>
</feature>
<feature type="compositionally biased region" description="Polar residues" evidence="1">
    <location>
        <begin position="253"/>
        <end position="266"/>
    </location>
</feature>
<feature type="compositionally biased region" description="Basic and acidic residues" evidence="1">
    <location>
        <begin position="304"/>
        <end position="347"/>
    </location>
</feature>
<feature type="compositionally biased region" description="Polar residues" evidence="1">
    <location>
        <begin position="424"/>
        <end position="434"/>
    </location>
</feature>
<feature type="compositionally biased region" description="Basic and acidic residues" evidence="1">
    <location>
        <begin position="222"/>
        <end position="238"/>
    </location>
</feature>
<feature type="compositionally biased region" description="Basic and acidic residues" evidence="1">
    <location>
        <begin position="410"/>
        <end position="423"/>
    </location>
</feature>
<reference evidence="2 3" key="1">
    <citation type="journal article" date="2020" name="Genomics">
        <title>Complete, high-quality genomes from long-read metagenomic sequencing of two wolf lichen thalli reveals enigmatic genome architecture.</title>
        <authorList>
            <person name="McKenzie S.K."/>
            <person name="Walston R.F."/>
            <person name="Allen J.L."/>
        </authorList>
    </citation>
    <scope>NUCLEOTIDE SEQUENCE [LARGE SCALE GENOMIC DNA]</scope>
    <source>
        <strain evidence="2">WasteWater2</strain>
    </source>
</reference>
<comment type="caution">
    <text evidence="2">The sequence shown here is derived from an EMBL/GenBank/DDBJ whole genome shotgun (WGS) entry which is preliminary data.</text>
</comment>
<evidence type="ECO:0000256" key="1">
    <source>
        <dbReference type="SAM" id="MobiDB-lite"/>
    </source>
</evidence>